<keyword evidence="7" id="KW-1185">Reference proteome</keyword>
<dbReference type="SUPFAM" id="SSF69304">
    <property type="entry name" value="Tricorn protease N-terminal domain"/>
    <property type="match status" value="1"/>
</dbReference>
<dbReference type="Gene3D" id="2.120.10.30">
    <property type="entry name" value="TolB, C-terminal domain"/>
    <property type="match status" value="2"/>
</dbReference>
<sequence length="669" mass="74132">MSLDNLITGISSASAIRKVVLSPSASKLIYQRSTLFQSPTPPNTESTLWIADIAPGSKSRQLTSSGYNDTSPIWSNDESEVYFLSNRHKQDGAAGPPAIYALPLKVGGEPYSISSTESKSAIGAFWLSPDGRHIAYTAAREPTAAEEQKQKQKDDPIVFGDKRENNQLWLMEIATRQVRRLSLGPKDDWHVVTVAWSPDSKSLVVMAPRNWLLEFREAPTALLRVSLLPSVNGVEEVCMLPRINVPTLLWPSSDEIALLQSFIPEHIPASIALFYHPATSQGADQGPWKKYYGDVEDVWRVSEVGDGKTLSVAIGYGVQTRVDLIDSTGAKKTLWKPTDEVPTGTYDVKGNKDGDYVLAIVNSSGVRCEPAELWIGSISASKLHEGSMLKLTDKVSSHNTWTDALPKIVTEVIRYKAKDGTSLEGIITWLKGTERKALPTILYPHGGPYYRDVPGFTPEIYWCKDMLALAGYLVLSPQYRGSMGRGHDFAYSAHAQMGTHDWTDCYDLLQHAVSQGWVHQEKMGLAGWSQGGFLTAWGLGQTKDVFKAAVMGCGITDWATLLTESEEPDFQADLAGAWPWSENRVDIKASPITHVKGIKTPLLILHGQEDQCCPVSQGIEFHRGLRRASGYPDNHQLIIYPREGHMLFEQKHVEDALRRMIEHLDTHLK</sequence>
<dbReference type="InParanoid" id="A0A165ERS5"/>
<dbReference type="AlphaFoldDB" id="A0A165ERS5"/>
<dbReference type="Pfam" id="PF00326">
    <property type="entry name" value="Peptidase_S9"/>
    <property type="match status" value="1"/>
</dbReference>
<dbReference type="PANTHER" id="PTHR42776:SF27">
    <property type="entry name" value="DIPEPTIDYL PEPTIDASE FAMILY MEMBER 6"/>
    <property type="match status" value="1"/>
</dbReference>
<dbReference type="GO" id="GO:0004252">
    <property type="term" value="F:serine-type endopeptidase activity"/>
    <property type="evidence" value="ECO:0007669"/>
    <property type="project" value="TreeGrafter"/>
</dbReference>
<keyword evidence="2 6" id="KW-0378">Hydrolase</keyword>
<dbReference type="Proteomes" id="UP000076842">
    <property type="component" value="Unassembled WGS sequence"/>
</dbReference>
<evidence type="ECO:0000256" key="3">
    <source>
        <dbReference type="ARBA" id="ARBA00022825"/>
    </source>
</evidence>
<organism evidence="6 7">
    <name type="scientific">Calocera cornea HHB12733</name>
    <dbReference type="NCBI Taxonomy" id="1353952"/>
    <lineage>
        <taxon>Eukaryota</taxon>
        <taxon>Fungi</taxon>
        <taxon>Dikarya</taxon>
        <taxon>Basidiomycota</taxon>
        <taxon>Agaricomycotina</taxon>
        <taxon>Dacrymycetes</taxon>
        <taxon>Dacrymycetales</taxon>
        <taxon>Dacrymycetaceae</taxon>
        <taxon>Calocera</taxon>
    </lineage>
</organism>
<evidence type="ECO:0000256" key="4">
    <source>
        <dbReference type="ARBA" id="ARBA00032829"/>
    </source>
</evidence>
<dbReference type="Pfam" id="PF07676">
    <property type="entry name" value="PD40"/>
    <property type="match status" value="1"/>
</dbReference>
<comment type="similarity">
    <text evidence="1">Belongs to the peptidase S9C family.</text>
</comment>
<dbReference type="InterPro" id="IPR001375">
    <property type="entry name" value="Peptidase_S9_cat"/>
</dbReference>
<dbReference type="PANTHER" id="PTHR42776">
    <property type="entry name" value="SERINE PEPTIDASE S9 FAMILY MEMBER"/>
    <property type="match status" value="1"/>
</dbReference>
<dbReference type="EMBL" id="KV423995">
    <property type="protein sequence ID" value="KZT55399.1"/>
    <property type="molecule type" value="Genomic_DNA"/>
</dbReference>
<reference evidence="6 7" key="1">
    <citation type="journal article" date="2016" name="Mol. Biol. Evol.">
        <title>Comparative Genomics of Early-Diverging Mushroom-Forming Fungi Provides Insights into the Origins of Lignocellulose Decay Capabilities.</title>
        <authorList>
            <person name="Nagy L.G."/>
            <person name="Riley R."/>
            <person name="Tritt A."/>
            <person name="Adam C."/>
            <person name="Daum C."/>
            <person name="Floudas D."/>
            <person name="Sun H."/>
            <person name="Yadav J.S."/>
            <person name="Pangilinan J."/>
            <person name="Larsson K.H."/>
            <person name="Matsuura K."/>
            <person name="Barry K."/>
            <person name="Labutti K."/>
            <person name="Kuo R."/>
            <person name="Ohm R.A."/>
            <person name="Bhattacharya S.S."/>
            <person name="Shirouzu T."/>
            <person name="Yoshinaga Y."/>
            <person name="Martin F.M."/>
            <person name="Grigoriev I.V."/>
            <person name="Hibbett D.S."/>
        </authorList>
    </citation>
    <scope>NUCLEOTIDE SEQUENCE [LARGE SCALE GENOMIC DNA]</scope>
    <source>
        <strain evidence="6 7">HHB12733</strain>
    </source>
</reference>
<evidence type="ECO:0000313" key="6">
    <source>
        <dbReference type="EMBL" id="KZT55399.1"/>
    </source>
</evidence>
<dbReference type="STRING" id="1353952.A0A165ERS5"/>
<dbReference type="OrthoDB" id="43744at2759"/>
<accession>A0A165ERS5</accession>
<dbReference type="InterPro" id="IPR011042">
    <property type="entry name" value="6-blade_b-propeller_TolB-like"/>
</dbReference>
<evidence type="ECO:0000313" key="7">
    <source>
        <dbReference type="Proteomes" id="UP000076842"/>
    </source>
</evidence>
<proteinExistence type="inferred from homology"/>
<dbReference type="Gene3D" id="3.40.50.1820">
    <property type="entry name" value="alpha/beta hydrolase"/>
    <property type="match status" value="1"/>
</dbReference>
<evidence type="ECO:0000259" key="5">
    <source>
        <dbReference type="Pfam" id="PF00326"/>
    </source>
</evidence>
<keyword evidence="3" id="KW-0645">Protease</keyword>
<dbReference type="GO" id="GO:0006508">
    <property type="term" value="P:proteolysis"/>
    <property type="evidence" value="ECO:0007669"/>
    <property type="project" value="InterPro"/>
</dbReference>
<name>A0A165ERS5_9BASI</name>
<dbReference type="SUPFAM" id="SSF53474">
    <property type="entry name" value="alpha/beta-Hydrolases"/>
    <property type="match status" value="1"/>
</dbReference>
<feature type="domain" description="Peptidase S9 prolyl oligopeptidase catalytic" evidence="5">
    <location>
        <begin position="464"/>
        <end position="669"/>
    </location>
</feature>
<dbReference type="InterPro" id="IPR011659">
    <property type="entry name" value="WD40"/>
</dbReference>
<dbReference type="InterPro" id="IPR029058">
    <property type="entry name" value="AB_hydrolase_fold"/>
</dbReference>
<evidence type="ECO:0000256" key="1">
    <source>
        <dbReference type="ARBA" id="ARBA00010040"/>
    </source>
</evidence>
<evidence type="ECO:0000256" key="2">
    <source>
        <dbReference type="ARBA" id="ARBA00022801"/>
    </source>
</evidence>
<protein>
    <recommendedName>
        <fullName evidence="4">Dipeptidyl-peptidase V</fullName>
    </recommendedName>
</protein>
<keyword evidence="3" id="KW-0720">Serine protease</keyword>
<gene>
    <name evidence="6" type="ORF">CALCODRAFT_510112</name>
</gene>